<protein>
    <submittedName>
        <fullName evidence="2">MloB</fullName>
    </submittedName>
</protein>
<comment type="caution">
    <text evidence="2">The sequence shown here is derived from an EMBL/GenBank/DDBJ whole genome shotgun (WGS) entry which is preliminary data.</text>
</comment>
<dbReference type="InterPro" id="IPR038475">
    <property type="entry name" value="RecG_C_sf"/>
</dbReference>
<dbReference type="Gene3D" id="3.30.950.30">
    <property type="entry name" value="Schlafen, AAA domain"/>
    <property type="match status" value="1"/>
</dbReference>
<gene>
    <name evidence="2" type="ORF">GHO39_21275</name>
</gene>
<evidence type="ECO:0000313" key="2">
    <source>
        <dbReference type="EMBL" id="MQT91648.1"/>
    </source>
</evidence>
<feature type="domain" description="Schlafen AlbA-2" evidence="1">
    <location>
        <begin position="16"/>
        <end position="128"/>
    </location>
</feature>
<dbReference type="Pfam" id="PF04326">
    <property type="entry name" value="SLFN_AlbA_2"/>
    <property type="match status" value="1"/>
</dbReference>
<dbReference type="InterPro" id="IPR007421">
    <property type="entry name" value="Schlafen_AlbA_2_dom"/>
</dbReference>
<dbReference type="EMBL" id="WIWI01000068">
    <property type="protein sequence ID" value="MQT91648.1"/>
    <property type="molecule type" value="Genomic_DNA"/>
</dbReference>
<organism evidence="2 3">
    <name type="scientific">Pseudomonas helleri</name>
    <dbReference type="NCBI Taxonomy" id="1608996"/>
    <lineage>
        <taxon>Bacteria</taxon>
        <taxon>Pseudomonadati</taxon>
        <taxon>Pseudomonadota</taxon>
        <taxon>Gammaproteobacteria</taxon>
        <taxon>Pseudomonadales</taxon>
        <taxon>Pseudomonadaceae</taxon>
        <taxon>Pseudomonas</taxon>
    </lineage>
</organism>
<sequence>MISSQQLEHWLAGAPETEHLEFKEAKQQYDSTKLLRYCVALANEGGGYLVLGVSDKPPRRVVGTVAFPNPGQIKAKLLEALRIRVDVHELQHPDGRVLVFEIPTRPIGQPLHHDGAYLMRAGEDLVPMTADQLKRIFAEGQPGFLTGDASQLIDADVLISLLDVQTFFDLLKMPLPATREGILARLISEKLVRADGMGYRITNLGALLLAKDLREFESLQRKAVRVVKYKGKNKLETERDLIGQKGYAVGFEGLISYVNSQLPMNEVIGQALREEVRMFPELAIRELIANALVHQDLDETGGSVIVEIYTDRVEITNPGQPLIPTERFVDEYKSRNEKLADLMRRMGICEEKGSGIDKVVFSTEYYQLPAPYVRVSTLHTTVALYAHKDFADMEPIERVRACYLHCCLKYVSNEKMTNQSLRERFKLEDTRAKIASVSQIIAATVGQGLIKLDDPENASKRYSKYVPFWV</sequence>
<dbReference type="AlphaFoldDB" id="A0A7X1XHM8"/>
<dbReference type="Pfam" id="PF13749">
    <property type="entry name" value="HATPase_c_4"/>
    <property type="match status" value="1"/>
</dbReference>
<evidence type="ECO:0000259" key="1">
    <source>
        <dbReference type="Pfam" id="PF04326"/>
    </source>
</evidence>
<proteinExistence type="predicted"/>
<dbReference type="InterPro" id="IPR038461">
    <property type="entry name" value="Schlafen_AlbA_2_dom_sf"/>
</dbReference>
<dbReference type="PANTHER" id="PTHR30595:SF6">
    <property type="entry name" value="SCHLAFEN ALBA-2 DOMAIN-CONTAINING PROTEIN"/>
    <property type="match status" value="1"/>
</dbReference>
<dbReference type="Proteomes" id="UP000489190">
    <property type="component" value="Unassembled WGS sequence"/>
</dbReference>
<dbReference type="PANTHER" id="PTHR30595">
    <property type="entry name" value="GLPR-RELATED TRANSCRIPTIONAL REPRESSOR"/>
    <property type="match status" value="1"/>
</dbReference>
<dbReference type="Gene3D" id="3.30.565.60">
    <property type="match status" value="1"/>
</dbReference>
<dbReference type="RefSeq" id="WP_153330283.1">
    <property type="nucleotide sequence ID" value="NZ_WIWI01000068.1"/>
</dbReference>
<evidence type="ECO:0000313" key="3">
    <source>
        <dbReference type="Proteomes" id="UP000489190"/>
    </source>
</evidence>
<name>A0A7X1XHM8_9PSED</name>
<accession>A0A7X1XHM8</accession>
<reference evidence="2 3" key="1">
    <citation type="submission" date="2019-10" db="EMBL/GenBank/DDBJ databases">
        <title>Evaluation of single-gene subtyping targets for Pseudomonas.</title>
        <authorList>
            <person name="Reichler S.J."/>
            <person name="Orsi R.H."/>
            <person name="Wiedmann M."/>
            <person name="Martin N.H."/>
            <person name="Murphy S.I."/>
        </authorList>
    </citation>
    <scope>NUCLEOTIDE SEQUENCE [LARGE SCALE GENOMIC DNA]</scope>
    <source>
        <strain evidence="2 3">FSL R10-3254</strain>
    </source>
</reference>